<evidence type="ECO:0000313" key="2">
    <source>
        <dbReference type="EMBL" id="MER7371750.1"/>
    </source>
</evidence>
<reference evidence="2 3" key="1">
    <citation type="submission" date="2024-06" db="EMBL/GenBank/DDBJ databases">
        <title>The Natural Products Discovery Center: Release of the First 8490 Sequenced Strains for Exploring Actinobacteria Biosynthetic Diversity.</title>
        <authorList>
            <person name="Kalkreuter E."/>
            <person name="Kautsar S.A."/>
            <person name="Yang D."/>
            <person name="Bader C.D."/>
            <person name="Teijaro C.N."/>
            <person name="Fluegel L."/>
            <person name="Davis C.M."/>
            <person name="Simpson J.R."/>
            <person name="Lauterbach L."/>
            <person name="Steele A.D."/>
            <person name="Gui C."/>
            <person name="Meng S."/>
            <person name="Li G."/>
            <person name="Viehrig K."/>
            <person name="Ye F."/>
            <person name="Su P."/>
            <person name="Kiefer A.F."/>
            <person name="Nichols A."/>
            <person name="Cepeda A.J."/>
            <person name="Yan W."/>
            <person name="Fan B."/>
            <person name="Jiang Y."/>
            <person name="Adhikari A."/>
            <person name="Zheng C.-J."/>
            <person name="Schuster L."/>
            <person name="Cowan T.M."/>
            <person name="Smanski M.J."/>
            <person name="Chevrette M.G."/>
            <person name="De Carvalho L.P.S."/>
            <person name="Shen B."/>
        </authorList>
    </citation>
    <scope>NUCLEOTIDE SEQUENCE [LARGE SCALE GENOMIC DNA]</scope>
    <source>
        <strain evidence="2 3">NPDC000155</strain>
    </source>
</reference>
<evidence type="ECO:0000313" key="3">
    <source>
        <dbReference type="Proteomes" id="UP001486207"/>
    </source>
</evidence>
<dbReference type="PROSITE" id="PS51257">
    <property type="entry name" value="PROKAR_LIPOPROTEIN"/>
    <property type="match status" value="1"/>
</dbReference>
<feature type="chain" id="PRO_5047418519" description="Lipoprotein" evidence="1">
    <location>
        <begin position="29"/>
        <end position="301"/>
    </location>
</feature>
<organism evidence="2 3">
    <name type="scientific">Streptomyces lanatus</name>
    <dbReference type="NCBI Taxonomy" id="66900"/>
    <lineage>
        <taxon>Bacteria</taxon>
        <taxon>Bacillati</taxon>
        <taxon>Actinomycetota</taxon>
        <taxon>Actinomycetes</taxon>
        <taxon>Kitasatosporales</taxon>
        <taxon>Streptomycetaceae</taxon>
        <taxon>Streptomyces</taxon>
    </lineage>
</organism>
<proteinExistence type="predicted"/>
<dbReference type="Proteomes" id="UP001486207">
    <property type="component" value="Unassembled WGS sequence"/>
</dbReference>
<dbReference type="RefSeq" id="WP_190068547.1">
    <property type="nucleotide sequence ID" value="NZ_BNBM01000002.1"/>
</dbReference>
<evidence type="ECO:0000256" key="1">
    <source>
        <dbReference type="SAM" id="SignalP"/>
    </source>
</evidence>
<comment type="caution">
    <text evidence="2">The sequence shown here is derived from an EMBL/GenBank/DDBJ whole genome shotgun (WGS) entry which is preliminary data.</text>
</comment>
<keyword evidence="1" id="KW-0732">Signal</keyword>
<name>A0ABV1XJI8_9ACTN</name>
<sequence length="301" mass="33720">MTPHRAASPRLLAAALMALLLTTGCSTGESTDAGPTAPKQTAPKPTAEVLGLVLPFDAYEISHQESFTVAKARDLLMRNCMRRRGHEWKTLDYPAHVDDLRNRRRYGVIEIEVARNFGYHATPEILSAADDVTDRRKERDEHLGSDAVRAAYDEKNGCGYQANDFLERDGGSADYDRFNELSSKLLTEAKKQPEVVGTLRDWQSCMRKKGFTYRTPDDAIADRRWWTEKSDTGKSDTGKSEIATAVADVQCKEQTSLVKTLYTAESRLQRQAVARERSYFDGLAAAKARNLRNARDVIDGR</sequence>
<dbReference type="EMBL" id="JBEPFB010000001">
    <property type="protein sequence ID" value="MER7371750.1"/>
    <property type="molecule type" value="Genomic_DNA"/>
</dbReference>
<accession>A0ABV1XJI8</accession>
<feature type="signal peptide" evidence="1">
    <location>
        <begin position="1"/>
        <end position="28"/>
    </location>
</feature>
<evidence type="ECO:0008006" key="4">
    <source>
        <dbReference type="Google" id="ProtNLM"/>
    </source>
</evidence>
<gene>
    <name evidence="2" type="ORF">ABT384_03705</name>
</gene>
<protein>
    <recommendedName>
        <fullName evidence="4">Lipoprotein</fullName>
    </recommendedName>
</protein>
<keyword evidence="3" id="KW-1185">Reference proteome</keyword>